<comment type="caution">
    <text evidence="1">The sequence shown here is derived from an EMBL/GenBank/DDBJ whole genome shotgun (WGS) entry which is preliminary data.</text>
</comment>
<evidence type="ECO:0008006" key="3">
    <source>
        <dbReference type="Google" id="ProtNLM"/>
    </source>
</evidence>
<dbReference type="Proteomes" id="UP000800235">
    <property type="component" value="Unassembled WGS sequence"/>
</dbReference>
<dbReference type="OrthoDB" id="432536at2759"/>
<gene>
    <name evidence="1" type="ORF">EJ08DRAFT_650078</name>
</gene>
<dbReference type="Gene3D" id="3.50.50.60">
    <property type="entry name" value="FAD/NAD(P)-binding domain"/>
    <property type="match status" value="1"/>
</dbReference>
<evidence type="ECO:0000313" key="1">
    <source>
        <dbReference type="EMBL" id="KAF2429853.1"/>
    </source>
</evidence>
<dbReference type="AlphaFoldDB" id="A0A9P4NQY5"/>
<keyword evidence="2" id="KW-1185">Reference proteome</keyword>
<accession>A0A9P4NQY5</accession>
<dbReference type="SUPFAM" id="SSF51905">
    <property type="entry name" value="FAD/NAD(P)-binding domain"/>
    <property type="match status" value="1"/>
</dbReference>
<dbReference type="PRINTS" id="PR00411">
    <property type="entry name" value="PNDRDTASEI"/>
</dbReference>
<organism evidence="1 2">
    <name type="scientific">Tothia fuscella</name>
    <dbReference type="NCBI Taxonomy" id="1048955"/>
    <lineage>
        <taxon>Eukaryota</taxon>
        <taxon>Fungi</taxon>
        <taxon>Dikarya</taxon>
        <taxon>Ascomycota</taxon>
        <taxon>Pezizomycotina</taxon>
        <taxon>Dothideomycetes</taxon>
        <taxon>Pleosporomycetidae</taxon>
        <taxon>Venturiales</taxon>
        <taxon>Cylindrosympodiaceae</taxon>
        <taxon>Tothia</taxon>
    </lineage>
</organism>
<sequence>MKILLRASICNYVSSKSPSNFHQARYITTQKIPNHFDAAIIGAGPAGLTVASNLLDQGASKICIFDPAFNAGRINEKYREVPSNTKAGLFVQWATGTKAFSEIINHAPSGNAFEKLKSLDPNKTCQLSDAVDVAKLLSDGLRIHPKVTIVTSTIDHLAKHKDTWRLPQSDISASRVVLAPGSHPRGNPMLNNYPHITAIDLDIALAPTKLRKAVPSGSTVGIIGSSHSAILALKNTFDLEDVSIVNFYRSPLLYAIYKEDYILYDNTGLKGMAADWAKDTLESDHLPPNIWRINLKADSRSEEEIYDAELKSCTHLISAIGYDTNKLPRIDVDGLPVAPVFDSLTGKFHSRKNSSEHLQGLYGAGIAFPERVTDPEGNVESAVGWMKFMKFVRRVLPEWTG</sequence>
<dbReference type="PANTHER" id="PTHR38688">
    <property type="entry name" value="PYR_REDOX_2 DOMAIN-CONTAINING PROTEIN"/>
    <property type="match status" value="1"/>
</dbReference>
<dbReference type="InterPro" id="IPR036188">
    <property type="entry name" value="FAD/NAD-bd_sf"/>
</dbReference>
<dbReference type="PANTHER" id="PTHR38688:SF1">
    <property type="entry name" value="FAD_NAD(P)-BINDING DOMAIN-CONTAINING PROTEIN"/>
    <property type="match status" value="1"/>
</dbReference>
<protein>
    <recommendedName>
        <fullName evidence="3">FAD/NAD(P)-binding domain-containing protein</fullName>
    </recommendedName>
</protein>
<name>A0A9P4NQY5_9PEZI</name>
<dbReference type="InterPro" id="IPR053275">
    <property type="entry name" value="Agnestin_monoxygenase"/>
</dbReference>
<proteinExistence type="predicted"/>
<reference evidence="1" key="1">
    <citation type="journal article" date="2020" name="Stud. Mycol.">
        <title>101 Dothideomycetes genomes: a test case for predicting lifestyles and emergence of pathogens.</title>
        <authorList>
            <person name="Haridas S."/>
            <person name="Albert R."/>
            <person name="Binder M."/>
            <person name="Bloem J."/>
            <person name="Labutti K."/>
            <person name="Salamov A."/>
            <person name="Andreopoulos B."/>
            <person name="Baker S."/>
            <person name="Barry K."/>
            <person name="Bills G."/>
            <person name="Bluhm B."/>
            <person name="Cannon C."/>
            <person name="Castanera R."/>
            <person name="Culley D."/>
            <person name="Daum C."/>
            <person name="Ezra D."/>
            <person name="Gonzalez J."/>
            <person name="Henrissat B."/>
            <person name="Kuo A."/>
            <person name="Liang C."/>
            <person name="Lipzen A."/>
            <person name="Lutzoni F."/>
            <person name="Magnuson J."/>
            <person name="Mondo S."/>
            <person name="Nolan M."/>
            <person name="Ohm R."/>
            <person name="Pangilinan J."/>
            <person name="Park H.-J."/>
            <person name="Ramirez L."/>
            <person name="Alfaro M."/>
            <person name="Sun H."/>
            <person name="Tritt A."/>
            <person name="Yoshinaga Y."/>
            <person name="Zwiers L.-H."/>
            <person name="Turgeon B."/>
            <person name="Goodwin S."/>
            <person name="Spatafora J."/>
            <person name="Crous P."/>
            <person name="Grigoriev I."/>
        </authorList>
    </citation>
    <scope>NUCLEOTIDE SEQUENCE</scope>
    <source>
        <strain evidence="1">CBS 130266</strain>
    </source>
</reference>
<dbReference type="EMBL" id="MU007043">
    <property type="protein sequence ID" value="KAF2429853.1"/>
    <property type="molecule type" value="Genomic_DNA"/>
</dbReference>
<evidence type="ECO:0000313" key="2">
    <source>
        <dbReference type="Proteomes" id="UP000800235"/>
    </source>
</evidence>